<evidence type="ECO:0000313" key="4">
    <source>
        <dbReference type="Proteomes" id="UP001200557"/>
    </source>
</evidence>
<protein>
    <submittedName>
        <fullName evidence="3">SH3 domain-containing protein</fullName>
    </submittedName>
</protein>
<reference evidence="3 4" key="1">
    <citation type="submission" date="2022-01" db="EMBL/GenBank/DDBJ databases">
        <title>Octadecabacter sp. nov., isolated from a marine alga.</title>
        <authorList>
            <person name="Jin M.S."/>
            <person name="Kim H.M."/>
            <person name="Han D.M."/>
            <person name="Jung J.J."/>
            <person name="Jeon C.O."/>
        </authorList>
    </citation>
    <scope>NUCLEOTIDE SEQUENCE [LARGE SCALE GENOMIC DNA]</scope>
    <source>
        <strain evidence="3 4">G9-8</strain>
    </source>
</reference>
<feature type="chain" id="PRO_5045640763" evidence="1">
    <location>
        <begin position="19"/>
        <end position="200"/>
    </location>
</feature>
<sequence>MIRAFALLGAMACPSAAAQSLPDRFMIDGVAADDVLNIRSGPSPSDDVVGTLGPFTLNVEVLDQRDGWAQVPTPEGWGWVSKRYLADNPWPENEVPRPLQCSGTEPFWTFSMYPRGTEYSELALNEPTPRVQTVVSETIAPKGFLIETQEGPTLTRTLMVDGRICSDGMSDRPFGMSATLFTQAPDGNYVQTGCCTMQVN</sequence>
<proteinExistence type="predicted"/>
<accession>A0ABS9CWI4</accession>
<dbReference type="Pfam" id="PF08239">
    <property type="entry name" value="SH3_3"/>
    <property type="match status" value="1"/>
</dbReference>
<comment type="caution">
    <text evidence="3">The sequence shown here is derived from an EMBL/GenBank/DDBJ whole genome shotgun (WGS) entry which is preliminary data.</text>
</comment>
<feature type="domain" description="SH3b" evidence="2">
    <location>
        <begin position="34"/>
        <end position="85"/>
    </location>
</feature>
<dbReference type="Proteomes" id="UP001200557">
    <property type="component" value="Unassembled WGS sequence"/>
</dbReference>
<keyword evidence="1" id="KW-0732">Signal</keyword>
<evidence type="ECO:0000313" key="3">
    <source>
        <dbReference type="EMBL" id="MCF2871427.1"/>
    </source>
</evidence>
<dbReference type="RefSeq" id="WP_235225689.1">
    <property type="nucleotide sequence ID" value="NZ_JAKGAQ010000002.1"/>
</dbReference>
<dbReference type="EMBL" id="JAKGAQ010000002">
    <property type="protein sequence ID" value="MCF2871427.1"/>
    <property type="molecule type" value="Genomic_DNA"/>
</dbReference>
<feature type="signal peptide" evidence="1">
    <location>
        <begin position="1"/>
        <end position="18"/>
    </location>
</feature>
<dbReference type="Gene3D" id="2.30.30.40">
    <property type="entry name" value="SH3 Domains"/>
    <property type="match status" value="1"/>
</dbReference>
<name>A0ABS9CWI4_9RHOB</name>
<evidence type="ECO:0000256" key="1">
    <source>
        <dbReference type="SAM" id="SignalP"/>
    </source>
</evidence>
<dbReference type="InterPro" id="IPR003646">
    <property type="entry name" value="SH3-like_bac-type"/>
</dbReference>
<organism evidence="3 4">
    <name type="scientific">Octadecabacter dasysiphoniae</name>
    <dbReference type="NCBI Taxonomy" id="2909341"/>
    <lineage>
        <taxon>Bacteria</taxon>
        <taxon>Pseudomonadati</taxon>
        <taxon>Pseudomonadota</taxon>
        <taxon>Alphaproteobacteria</taxon>
        <taxon>Rhodobacterales</taxon>
        <taxon>Roseobacteraceae</taxon>
        <taxon>Octadecabacter</taxon>
    </lineage>
</organism>
<gene>
    <name evidence="3" type="ORF">L0664_10170</name>
</gene>
<keyword evidence="4" id="KW-1185">Reference proteome</keyword>
<evidence type="ECO:0000259" key="2">
    <source>
        <dbReference type="Pfam" id="PF08239"/>
    </source>
</evidence>